<dbReference type="Proteomes" id="UP001390339">
    <property type="component" value="Unassembled WGS sequence"/>
</dbReference>
<keyword evidence="2" id="KW-1185">Reference proteome</keyword>
<name>A0ABR2I918_9PEZI</name>
<protein>
    <submittedName>
        <fullName evidence="1">Uncharacterized protein</fullName>
    </submittedName>
</protein>
<evidence type="ECO:0000313" key="2">
    <source>
        <dbReference type="Proteomes" id="UP001390339"/>
    </source>
</evidence>
<reference evidence="1 2" key="1">
    <citation type="journal article" date="2024" name="IMA Fungus">
        <title>Apiospora arundinis, a panoply of carbohydrate-active enzymes and secondary metabolites.</title>
        <authorList>
            <person name="Sorensen T."/>
            <person name="Petersen C."/>
            <person name="Muurmann A.T."/>
            <person name="Christiansen J.V."/>
            <person name="Brundto M.L."/>
            <person name="Overgaard C.K."/>
            <person name="Boysen A.T."/>
            <person name="Wollenberg R.D."/>
            <person name="Larsen T.O."/>
            <person name="Sorensen J.L."/>
            <person name="Nielsen K.L."/>
            <person name="Sondergaard T.E."/>
        </authorList>
    </citation>
    <scope>NUCLEOTIDE SEQUENCE [LARGE SCALE GENOMIC DNA]</scope>
    <source>
        <strain evidence="1 2">AAU 773</strain>
    </source>
</reference>
<accession>A0ABR2I918</accession>
<proteinExistence type="predicted"/>
<gene>
    <name evidence="1" type="ORF">PGQ11_010031</name>
</gene>
<comment type="caution">
    <text evidence="1">The sequence shown here is derived from an EMBL/GenBank/DDBJ whole genome shotgun (WGS) entry which is preliminary data.</text>
</comment>
<sequence length="88" mass="10200">MTDTIEPMHIILVLLKGSSIDSIFRDKDDLSRQTSLRFSKNRRRASATPTRCRQGPYIRAEMFQYLETSSPALEEHPVVCVLAIWTFR</sequence>
<organism evidence="1 2">
    <name type="scientific">Apiospora arundinis</name>
    <dbReference type="NCBI Taxonomy" id="335852"/>
    <lineage>
        <taxon>Eukaryota</taxon>
        <taxon>Fungi</taxon>
        <taxon>Dikarya</taxon>
        <taxon>Ascomycota</taxon>
        <taxon>Pezizomycotina</taxon>
        <taxon>Sordariomycetes</taxon>
        <taxon>Xylariomycetidae</taxon>
        <taxon>Amphisphaeriales</taxon>
        <taxon>Apiosporaceae</taxon>
        <taxon>Apiospora</taxon>
    </lineage>
</organism>
<evidence type="ECO:0000313" key="1">
    <source>
        <dbReference type="EMBL" id="KAK8859297.1"/>
    </source>
</evidence>
<dbReference type="EMBL" id="JAPCWZ010000006">
    <property type="protein sequence ID" value="KAK8859297.1"/>
    <property type="molecule type" value="Genomic_DNA"/>
</dbReference>